<organism evidence="4 5">
    <name type="scientific">Astathelohania contejeani</name>
    <dbReference type="NCBI Taxonomy" id="164912"/>
    <lineage>
        <taxon>Eukaryota</taxon>
        <taxon>Fungi</taxon>
        <taxon>Fungi incertae sedis</taxon>
        <taxon>Microsporidia</taxon>
        <taxon>Astathelohaniidae</taxon>
        <taxon>Astathelohania</taxon>
    </lineage>
</organism>
<name>A0ABQ7HXI2_9MICR</name>
<dbReference type="PANTHER" id="PTHR11102">
    <property type="entry name" value="SEL-1-LIKE PROTEIN"/>
    <property type="match status" value="1"/>
</dbReference>
<dbReference type="InterPro" id="IPR006597">
    <property type="entry name" value="Sel1-like"/>
</dbReference>
<keyword evidence="2" id="KW-0812">Transmembrane</keyword>
<dbReference type="Proteomes" id="UP001516464">
    <property type="component" value="Unassembled WGS sequence"/>
</dbReference>
<accession>A0ABQ7HXI2</accession>
<dbReference type="Pfam" id="PF08238">
    <property type="entry name" value="Sel1"/>
    <property type="match status" value="4"/>
</dbReference>
<keyword evidence="2" id="KW-1133">Transmembrane helix</keyword>
<dbReference type="Gene3D" id="1.25.40.10">
    <property type="entry name" value="Tetratricopeptide repeat domain"/>
    <property type="match status" value="2"/>
</dbReference>
<evidence type="ECO:0000313" key="4">
    <source>
        <dbReference type="EMBL" id="KAF7682870.1"/>
    </source>
</evidence>
<dbReference type="PANTHER" id="PTHR11102:SF147">
    <property type="entry name" value="SEL1L ADAPTOR SUBUNIT OF ERAD E3 UBIQUITIN LIGASE"/>
    <property type="match status" value="1"/>
</dbReference>
<dbReference type="InterPro" id="IPR011990">
    <property type="entry name" value="TPR-like_helical_dom_sf"/>
</dbReference>
<keyword evidence="5" id="KW-1185">Reference proteome</keyword>
<evidence type="ECO:0000256" key="1">
    <source>
        <dbReference type="ARBA" id="ARBA00038101"/>
    </source>
</evidence>
<evidence type="ECO:0000256" key="3">
    <source>
        <dbReference type="SAM" id="SignalP"/>
    </source>
</evidence>
<feature type="transmembrane region" description="Helical" evidence="2">
    <location>
        <begin position="491"/>
        <end position="510"/>
    </location>
</feature>
<feature type="chain" id="PRO_5047011893" evidence="3">
    <location>
        <begin position="19"/>
        <end position="514"/>
    </location>
</feature>
<dbReference type="InterPro" id="IPR050767">
    <property type="entry name" value="Sel1_AlgK"/>
</dbReference>
<proteinExistence type="inferred from homology"/>
<dbReference type="EMBL" id="SBIQ01000166">
    <property type="protein sequence ID" value="KAF7682870.1"/>
    <property type="molecule type" value="Genomic_DNA"/>
</dbReference>
<keyword evidence="3" id="KW-0732">Signal</keyword>
<comment type="similarity">
    <text evidence="1">Belongs to the sel-1 family.</text>
</comment>
<dbReference type="SMART" id="SM00671">
    <property type="entry name" value="SEL1"/>
    <property type="match status" value="4"/>
</dbReference>
<reference evidence="4 5" key="1">
    <citation type="submission" date="2019-01" db="EMBL/GenBank/DDBJ databases">
        <title>Genomes sequencing and comparative genomics of infectious freshwater microsporidia, Cucumispora dikerogammari and Thelohania contejeani.</title>
        <authorList>
            <person name="Cormier A."/>
            <person name="Giraud I."/>
            <person name="Wattier R."/>
            <person name="Teixeira M."/>
            <person name="Grandjean F."/>
            <person name="Rigaud T."/>
            <person name="Cordaux R."/>
        </authorList>
    </citation>
    <scope>NUCLEOTIDE SEQUENCE [LARGE SCALE GENOMIC DNA]</scope>
    <source>
        <strain evidence="4">T1</strain>
        <tissue evidence="4">Spores</tissue>
    </source>
</reference>
<evidence type="ECO:0000313" key="5">
    <source>
        <dbReference type="Proteomes" id="UP001516464"/>
    </source>
</evidence>
<protein>
    <submittedName>
        <fullName evidence="4">Protein sel-1 like protein 2</fullName>
    </submittedName>
</protein>
<evidence type="ECO:0000256" key="2">
    <source>
        <dbReference type="SAM" id="Phobius"/>
    </source>
</evidence>
<keyword evidence="2" id="KW-0472">Membrane</keyword>
<dbReference type="SUPFAM" id="SSF81901">
    <property type="entry name" value="HCP-like"/>
    <property type="match status" value="2"/>
</dbReference>
<feature type="signal peptide" evidence="3">
    <location>
        <begin position="1"/>
        <end position="18"/>
    </location>
</feature>
<comment type="caution">
    <text evidence="4">The sequence shown here is derived from an EMBL/GenBank/DDBJ whole genome shotgun (WGS) entry which is preliminary data.</text>
</comment>
<sequence>MRILILLLSLFVRFKASADSEIKNSLSEIEKILFENGDVDLACNKVKGPIDRHDMLLRYFIESVFYNNHEEALFFLYSSDHPLTQLATSARGRGAYSIIISTEQHARMYLDMATPVFETYEYDYSKLKPKQLFEVIHENKSLYKTMQHVVNLIRSGDKRAEEFLIKAIKEKRIDASKYLPLVRRIAERGNGQAMGILGDAYFYGNGVSRSFSAAMHYYSEGAKRRDPSCYDGLGRINILEDYLDLSMARKYFEKASRMGMASADYNLYKLYKDHYKMYDVANIYLSMSARKGYLPALYQHGKALFEKENYEDAIRFLLPVCYQCKELCDIEDRATKFFEEGKYSQSLICLLWAAELGSSEAMKNTLYLLRKHPGIIKGSDKIYFKVATDLMDQNDNTVCVTVGNCYYWGIGTEKSYKDAYAFYLAGALSGDAEGFYSLAYMHEYGLGCNKDYMKSLGYLFDMSNSNENAYLVFWYCTIKIVFKIIFECMYYMRYIIIGLLSLGFISWISLKRML</sequence>
<gene>
    <name evidence="4" type="primary">Sel1l2</name>
    <name evidence="4" type="ORF">TCON_1916</name>
</gene>